<dbReference type="RefSeq" id="WP_202721512.1">
    <property type="nucleotide sequence ID" value="NZ_BPEX01000003.1"/>
</dbReference>
<sequence length="481" mass="54191">MASLKQSLRKLGKNTQAVALRTTDRNLRLAVTGLAGAGKTAFITGLVNQLLHSGIAETSSQLPLWQVARDGRLYGVKRDMQPDLTIPSFNYDAAIKSLTTEPKSWPVSTRNISELRLAIKYRPAKGLLAKVTDSATLYLDIVDYPGEWLLDLPMLKLSFQQWSNAQLERKSVFERSEYFSAFSVTLSSVNLASPADELKLQEIADLYQKVLQDCVSQHGFYYAQPGRLLLPGELDGTPVLALFPLIHIGDAELQALEQSESNSFYHTLKRRYKEYVSRVVKPFYQDYFAKFDRQLVLVDCFTPLNRGRAQFDDMKSAIHAVMESFHFGQSSLLKRLFAPKIDKLLFAASKVDHVTRDQQGNVLSLLTQLVHQSQQYAKFEGCEVETMAISAIKSTSHGMVKQDGKEIEVVRGCELGQRQSVTLFPGEVPKSLPASDFWDKQGFEFINFAPAINQNTQRSNADFEHIRLDHVLQYLLGDKLK</sequence>
<evidence type="ECO:0000313" key="1">
    <source>
        <dbReference type="EMBL" id="MBL4913240.1"/>
    </source>
</evidence>
<dbReference type="PANTHER" id="PTHR38605:SF1">
    <property type="entry name" value="ATPASE"/>
    <property type="match status" value="1"/>
</dbReference>
<dbReference type="PIRSF" id="PIRSF019381">
    <property type="entry name" value="YcjX"/>
    <property type="match status" value="1"/>
</dbReference>
<gene>
    <name evidence="1" type="ORF">JMA39_08810</name>
</gene>
<comment type="caution">
    <text evidence="1">The sequence shown here is derived from an EMBL/GenBank/DDBJ whole genome shotgun (WGS) entry which is preliminary data.</text>
</comment>
<keyword evidence="2" id="KW-1185">Reference proteome</keyword>
<accession>A0ABS1SY13</accession>
<dbReference type="Proteomes" id="UP000604898">
    <property type="component" value="Unassembled WGS sequence"/>
</dbReference>
<dbReference type="InterPro" id="IPR007413">
    <property type="entry name" value="YcjX-like"/>
</dbReference>
<reference evidence="1 2" key="1">
    <citation type="submission" date="2021-01" db="EMBL/GenBank/DDBJ databases">
        <title>Genome sequence of Shewanella schlegeliana JCM 11561.</title>
        <authorList>
            <person name="Zhang H."/>
            <person name="Li C."/>
        </authorList>
    </citation>
    <scope>NUCLEOTIDE SEQUENCE [LARGE SCALE GENOMIC DNA]</scope>
    <source>
        <strain evidence="1 2">JCM 11561</strain>
    </source>
</reference>
<name>A0ABS1SY13_9GAMM</name>
<dbReference type="PANTHER" id="PTHR38605">
    <property type="entry name" value="ATPASE-RELATED"/>
    <property type="match status" value="1"/>
</dbReference>
<dbReference type="EMBL" id="JAESVD010000004">
    <property type="protein sequence ID" value="MBL4913240.1"/>
    <property type="molecule type" value="Genomic_DNA"/>
</dbReference>
<evidence type="ECO:0000313" key="2">
    <source>
        <dbReference type="Proteomes" id="UP000604898"/>
    </source>
</evidence>
<proteinExistence type="predicted"/>
<dbReference type="Pfam" id="PF04317">
    <property type="entry name" value="DUF463"/>
    <property type="match status" value="1"/>
</dbReference>
<organism evidence="1 2">
    <name type="scientific">Shewanella schlegeliana</name>
    <dbReference type="NCBI Taxonomy" id="190308"/>
    <lineage>
        <taxon>Bacteria</taxon>
        <taxon>Pseudomonadati</taxon>
        <taxon>Pseudomonadota</taxon>
        <taxon>Gammaproteobacteria</taxon>
        <taxon>Alteromonadales</taxon>
        <taxon>Shewanellaceae</taxon>
        <taxon>Shewanella</taxon>
    </lineage>
</organism>
<protein>
    <submittedName>
        <fullName evidence="1">YcjX family protein</fullName>
    </submittedName>
</protein>